<keyword evidence="5" id="KW-0813">Transport</keyword>
<dbReference type="GO" id="GO:0042910">
    <property type="term" value="F:xenobiotic transmembrane transporter activity"/>
    <property type="evidence" value="ECO:0007669"/>
    <property type="project" value="InterPro"/>
</dbReference>
<keyword evidence="9 13" id="KW-1133">Transmembrane helix</keyword>
<evidence type="ECO:0000256" key="4">
    <source>
        <dbReference type="ARBA" id="ARBA00020268"/>
    </source>
</evidence>
<organism evidence="14 15">
    <name type="scientific">Blautia argi</name>
    <dbReference type="NCBI Taxonomy" id="1912897"/>
    <lineage>
        <taxon>Bacteria</taxon>
        <taxon>Bacillati</taxon>
        <taxon>Bacillota</taxon>
        <taxon>Clostridia</taxon>
        <taxon>Lachnospirales</taxon>
        <taxon>Lachnospiraceae</taxon>
        <taxon>Blautia</taxon>
    </lineage>
</organism>
<dbReference type="InterPro" id="IPR002528">
    <property type="entry name" value="MATE_fam"/>
</dbReference>
<comment type="similarity">
    <text evidence="3">Belongs to the multi antimicrobial extrusion (MATE) (TC 2.A.66.1) family.</text>
</comment>
<keyword evidence="6" id="KW-0050">Antiport</keyword>
<feature type="transmembrane region" description="Helical" evidence="13">
    <location>
        <begin position="164"/>
        <end position="189"/>
    </location>
</feature>
<comment type="function">
    <text evidence="1">Multidrug efflux pump.</text>
</comment>
<dbReference type="InterPro" id="IPR050222">
    <property type="entry name" value="MATE_MdtK"/>
</dbReference>
<proteinExistence type="inferred from homology"/>
<accession>A0A2Z4U850</accession>
<evidence type="ECO:0000256" key="1">
    <source>
        <dbReference type="ARBA" id="ARBA00003408"/>
    </source>
</evidence>
<evidence type="ECO:0000256" key="3">
    <source>
        <dbReference type="ARBA" id="ARBA00010199"/>
    </source>
</evidence>
<dbReference type="CDD" id="cd13144">
    <property type="entry name" value="MATE_like_4"/>
    <property type="match status" value="1"/>
</dbReference>
<feature type="transmembrane region" description="Helical" evidence="13">
    <location>
        <begin position="417"/>
        <end position="439"/>
    </location>
</feature>
<feature type="transmembrane region" description="Helical" evidence="13">
    <location>
        <begin position="364"/>
        <end position="385"/>
    </location>
</feature>
<comment type="subcellular location">
    <subcellularLocation>
        <location evidence="2">Cell membrane</location>
        <topology evidence="2">Multi-pass membrane protein</topology>
    </subcellularLocation>
</comment>
<feature type="transmembrane region" description="Helical" evidence="13">
    <location>
        <begin position="195"/>
        <end position="218"/>
    </location>
</feature>
<evidence type="ECO:0000256" key="5">
    <source>
        <dbReference type="ARBA" id="ARBA00022448"/>
    </source>
</evidence>
<evidence type="ECO:0000256" key="8">
    <source>
        <dbReference type="ARBA" id="ARBA00022692"/>
    </source>
</evidence>
<keyword evidence="11 13" id="KW-0472">Membrane</keyword>
<evidence type="ECO:0000256" key="12">
    <source>
        <dbReference type="ARBA" id="ARBA00031636"/>
    </source>
</evidence>
<dbReference type="NCBIfam" id="TIGR00797">
    <property type="entry name" value="matE"/>
    <property type="match status" value="1"/>
</dbReference>
<evidence type="ECO:0000313" key="14">
    <source>
        <dbReference type="EMBL" id="AWY97163.1"/>
    </source>
</evidence>
<keyword evidence="15" id="KW-1185">Reference proteome</keyword>
<feature type="transmembrane region" description="Helical" evidence="13">
    <location>
        <begin position="392"/>
        <end position="411"/>
    </location>
</feature>
<dbReference type="InterPro" id="IPR048279">
    <property type="entry name" value="MdtK-like"/>
</dbReference>
<evidence type="ECO:0000313" key="15">
    <source>
        <dbReference type="Proteomes" id="UP000250003"/>
    </source>
</evidence>
<dbReference type="PANTHER" id="PTHR43298">
    <property type="entry name" value="MULTIDRUG RESISTANCE PROTEIN NORM-RELATED"/>
    <property type="match status" value="1"/>
</dbReference>
<evidence type="ECO:0000256" key="11">
    <source>
        <dbReference type="ARBA" id="ARBA00023136"/>
    </source>
</evidence>
<feature type="transmembrane region" description="Helical" evidence="13">
    <location>
        <begin position="12"/>
        <end position="34"/>
    </location>
</feature>
<keyword evidence="10" id="KW-0406">Ion transport</keyword>
<keyword evidence="8 13" id="KW-0812">Transmembrane</keyword>
<dbReference type="OrthoDB" id="9811110at2"/>
<dbReference type="RefSeq" id="WP_111918057.1">
    <property type="nucleotide sequence ID" value="NZ_CAUWHR010000003.1"/>
</dbReference>
<name>A0A2Z4U850_9FIRM</name>
<dbReference type="PANTHER" id="PTHR43298:SF2">
    <property type="entry name" value="FMN_FAD EXPORTER YEEO-RELATED"/>
    <property type="match status" value="1"/>
</dbReference>
<dbReference type="GO" id="GO:0015297">
    <property type="term" value="F:antiporter activity"/>
    <property type="evidence" value="ECO:0007669"/>
    <property type="project" value="UniProtKB-KW"/>
</dbReference>
<feature type="transmembrane region" description="Helical" evidence="13">
    <location>
        <begin position="238"/>
        <end position="255"/>
    </location>
</feature>
<dbReference type="KEGG" id="blau:DQQ01_02225"/>
<feature type="transmembrane region" description="Helical" evidence="13">
    <location>
        <begin position="62"/>
        <end position="82"/>
    </location>
</feature>
<evidence type="ECO:0000256" key="7">
    <source>
        <dbReference type="ARBA" id="ARBA00022475"/>
    </source>
</evidence>
<sequence>MEKTENVMGTKKVLPLLVSMSVPPMISMLIQALYNIVDSMYVARVSEDALTAVSIAFPLQNLIIAVSCGFGIGLNACVARALGAKDEKEVKSAAAHGFWFCGVHWLLFVLMGLFLTGPFLRGFTDNPEIYKMSCQYTRIVLCFSIGSMYHLYSEKLFQATGNMVLPMIFQGVGAVFNIILDPILIFGWFGLPAMGVSGAAIATVASQILAGILSMTFFVKKCKEVPICLKGFRLDKTMLWKIYTVGIPSAIMMSLPSVLVAALNSVLAAFSATAIAVFGLYIKIQTFVYMPANGVIQGMRPIMSYNYGAKNRKRMKETLKASIQVTGVIMALGTVLFLAFPQVIMKLFDANEEMMKIGVPMLRIIAAGFLISTVGCVLSGAFEALGKGVQSLIVSLLRQLVIIIPLSVILAKTMGLFGVWITFPVAEFLAAAVGCVLYGRFMKKLTL</sequence>
<dbReference type="Pfam" id="PF01554">
    <property type="entry name" value="MatE"/>
    <property type="match status" value="2"/>
</dbReference>
<evidence type="ECO:0000256" key="13">
    <source>
        <dbReference type="SAM" id="Phobius"/>
    </source>
</evidence>
<dbReference type="PIRSF" id="PIRSF006603">
    <property type="entry name" value="DinF"/>
    <property type="match status" value="1"/>
</dbReference>
<keyword evidence="7" id="KW-1003">Cell membrane</keyword>
<feature type="transmembrane region" description="Helical" evidence="13">
    <location>
        <begin position="94"/>
        <end position="115"/>
    </location>
</feature>
<evidence type="ECO:0000256" key="2">
    <source>
        <dbReference type="ARBA" id="ARBA00004651"/>
    </source>
</evidence>
<gene>
    <name evidence="14" type="ORF">DQQ01_02225</name>
</gene>
<evidence type="ECO:0000256" key="9">
    <source>
        <dbReference type="ARBA" id="ARBA00022989"/>
    </source>
</evidence>
<dbReference type="Proteomes" id="UP000250003">
    <property type="component" value="Chromosome"/>
</dbReference>
<dbReference type="GO" id="GO:0005886">
    <property type="term" value="C:plasma membrane"/>
    <property type="evidence" value="ECO:0007669"/>
    <property type="project" value="UniProtKB-SubCell"/>
</dbReference>
<feature type="transmembrane region" description="Helical" evidence="13">
    <location>
        <begin position="321"/>
        <end position="344"/>
    </location>
</feature>
<evidence type="ECO:0000256" key="10">
    <source>
        <dbReference type="ARBA" id="ARBA00023065"/>
    </source>
</evidence>
<protein>
    <recommendedName>
        <fullName evidence="4">Probable multidrug resistance protein NorM</fullName>
    </recommendedName>
    <alternativeName>
        <fullName evidence="12">Multidrug-efflux transporter</fullName>
    </alternativeName>
</protein>
<reference evidence="15" key="1">
    <citation type="submission" date="2018-06" db="EMBL/GenBank/DDBJ databases">
        <title>Description of Blautia argi sp. nov., a new anaerobic isolated from dog feces.</title>
        <authorList>
            <person name="Chang Y.-H."/>
            <person name="Paek J."/>
            <person name="Shin Y."/>
        </authorList>
    </citation>
    <scope>NUCLEOTIDE SEQUENCE [LARGE SCALE GENOMIC DNA]</scope>
    <source>
        <strain evidence="15">KCTC 15426</strain>
    </source>
</reference>
<dbReference type="AlphaFoldDB" id="A0A2Z4U850"/>
<feature type="transmembrane region" description="Helical" evidence="13">
    <location>
        <begin position="261"/>
        <end position="282"/>
    </location>
</feature>
<feature type="transmembrane region" description="Helical" evidence="13">
    <location>
        <begin position="135"/>
        <end position="152"/>
    </location>
</feature>
<dbReference type="GO" id="GO:0006811">
    <property type="term" value="P:monoatomic ion transport"/>
    <property type="evidence" value="ECO:0007669"/>
    <property type="project" value="UniProtKB-KW"/>
</dbReference>
<dbReference type="EMBL" id="CP030280">
    <property type="protein sequence ID" value="AWY97163.1"/>
    <property type="molecule type" value="Genomic_DNA"/>
</dbReference>
<evidence type="ECO:0000256" key="6">
    <source>
        <dbReference type="ARBA" id="ARBA00022449"/>
    </source>
</evidence>